<evidence type="ECO:0000313" key="4">
    <source>
        <dbReference type="EMBL" id="RHY13339.1"/>
    </source>
</evidence>
<dbReference type="AlphaFoldDB" id="A0A397B585"/>
<keyword evidence="2" id="KW-0472">Membrane</keyword>
<feature type="compositionally biased region" description="Basic and acidic residues" evidence="1">
    <location>
        <begin position="141"/>
        <end position="177"/>
    </location>
</feature>
<feature type="compositionally biased region" description="Basic and acidic residues" evidence="1">
    <location>
        <begin position="211"/>
        <end position="262"/>
    </location>
</feature>
<protein>
    <submittedName>
        <fullName evidence="4">Uncharacterized protein</fullName>
    </submittedName>
</protein>
<feature type="chain" id="PRO_5017416927" evidence="3">
    <location>
        <begin position="23"/>
        <end position="371"/>
    </location>
</feature>
<keyword evidence="3" id="KW-0732">Signal</keyword>
<evidence type="ECO:0000256" key="1">
    <source>
        <dbReference type="SAM" id="MobiDB-lite"/>
    </source>
</evidence>
<comment type="caution">
    <text evidence="4">The sequence shown here is derived from an EMBL/GenBank/DDBJ whole genome shotgun (WGS) entry which is preliminary data.</text>
</comment>
<dbReference type="Proteomes" id="UP000265427">
    <property type="component" value="Unassembled WGS sequence"/>
</dbReference>
<keyword evidence="2" id="KW-1133">Transmembrane helix</keyword>
<evidence type="ECO:0000256" key="3">
    <source>
        <dbReference type="SAM" id="SignalP"/>
    </source>
</evidence>
<dbReference type="VEuPathDB" id="FungiDB:H257_08093"/>
<reference evidence="4 5" key="1">
    <citation type="submission" date="2018-08" db="EMBL/GenBank/DDBJ databases">
        <title>Aphanomyces genome sequencing and annotation.</title>
        <authorList>
            <person name="Minardi D."/>
            <person name="Oidtmann B."/>
            <person name="Van Der Giezen M."/>
            <person name="Studholme D.J."/>
        </authorList>
    </citation>
    <scope>NUCLEOTIDE SEQUENCE [LARGE SCALE GENOMIC DNA]</scope>
    <source>
        <strain evidence="4 5">Kv</strain>
    </source>
</reference>
<feature type="signal peptide" evidence="3">
    <location>
        <begin position="1"/>
        <end position="22"/>
    </location>
</feature>
<gene>
    <name evidence="4" type="ORF">DYB36_014183</name>
</gene>
<evidence type="ECO:0000313" key="5">
    <source>
        <dbReference type="Proteomes" id="UP000265427"/>
    </source>
</evidence>
<name>A0A397B585_APHAT</name>
<keyword evidence="2" id="KW-0812">Transmembrane</keyword>
<organism evidence="4 5">
    <name type="scientific">Aphanomyces astaci</name>
    <name type="common">Crayfish plague agent</name>
    <dbReference type="NCBI Taxonomy" id="112090"/>
    <lineage>
        <taxon>Eukaryota</taxon>
        <taxon>Sar</taxon>
        <taxon>Stramenopiles</taxon>
        <taxon>Oomycota</taxon>
        <taxon>Saprolegniomycetes</taxon>
        <taxon>Saprolegniales</taxon>
        <taxon>Verrucalvaceae</taxon>
        <taxon>Aphanomyces</taxon>
    </lineage>
</organism>
<accession>A0A397B585</accession>
<sequence length="371" mass="40220">MKRVVFVAAVAVCATSTNHRWAQDPCVDVEGDARFCFPSSNVCTSTHSGECPTSNTHAEAKCTEDAPSFHPTGTYQGRCVLKVDTHCVQRSTGFVCGYKDALRAGVDAVGVPQRGAEPVQEAGEAQHPFEPVQGGKSRHPFQPDHAGEEHHPFEPDHAGEEHHPFEPDQVDDEHHPCEPVQGGKSRHAFEPDQVDEEHHTFEPVQGGKSRHPIEPEQGDKSRHPFQPDHAGEQHHPFEPDHAGEEHHPFEPDQVGEEHHPCEPDQGGEAQRPVEEGEKVHQAVVQSDAAAVPTTKEDIKTSSNTVGITVGVVGVAAVAAVAFMAIRKKNSRKSANKPDKPVNLVTPEVPHLLGSSPLTPSLNAEKSKIHSV</sequence>
<feature type="transmembrane region" description="Helical" evidence="2">
    <location>
        <begin position="305"/>
        <end position="325"/>
    </location>
</feature>
<evidence type="ECO:0000256" key="2">
    <source>
        <dbReference type="SAM" id="Phobius"/>
    </source>
</evidence>
<feature type="region of interest" description="Disordered" evidence="1">
    <location>
        <begin position="115"/>
        <end position="278"/>
    </location>
</feature>
<proteinExistence type="predicted"/>
<dbReference type="EMBL" id="QUSZ01004645">
    <property type="protein sequence ID" value="RHY13339.1"/>
    <property type="molecule type" value="Genomic_DNA"/>
</dbReference>
<feature type="region of interest" description="Disordered" evidence="1">
    <location>
        <begin position="329"/>
        <end position="371"/>
    </location>
</feature>